<feature type="transmembrane region" description="Helical" evidence="2">
    <location>
        <begin position="203"/>
        <end position="226"/>
    </location>
</feature>
<feature type="compositionally biased region" description="Acidic residues" evidence="1">
    <location>
        <begin position="400"/>
        <end position="413"/>
    </location>
</feature>
<reference evidence="3 4" key="1">
    <citation type="submission" date="2019-10" db="EMBL/GenBank/DDBJ databases">
        <authorList>
            <person name="Palmer J.M."/>
        </authorList>
    </citation>
    <scope>NUCLEOTIDE SEQUENCE [LARGE SCALE GENOMIC DNA]</scope>
    <source>
        <strain evidence="3 4">TWF694</strain>
    </source>
</reference>
<dbReference type="EMBL" id="JAVHJO010000007">
    <property type="protein sequence ID" value="KAK6538449.1"/>
    <property type="molecule type" value="Genomic_DNA"/>
</dbReference>
<feature type="compositionally biased region" description="Basic and acidic residues" evidence="1">
    <location>
        <begin position="437"/>
        <end position="452"/>
    </location>
</feature>
<feature type="compositionally biased region" description="Basic and acidic residues" evidence="1">
    <location>
        <begin position="414"/>
        <end position="427"/>
    </location>
</feature>
<keyword evidence="4" id="KW-1185">Reference proteome</keyword>
<feature type="transmembrane region" description="Helical" evidence="2">
    <location>
        <begin position="57"/>
        <end position="78"/>
    </location>
</feature>
<evidence type="ECO:0008006" key="5">
    <source>
        <dbReference type="Google" id="ProtNLM"/>
    </source>
</evidence>
<evidence type="ECO:0000256" key="1">
    <source>
        <dbReference type="SAM" id="MobiDB-lite"/>
    </source>
</evidence>
<feature type="transmembrane region" description="Helical" evidence="2">
    <location>
        <begin position="119"/>
        <end position="141"/>
    </location>
</feature>
<keyword evidence="2" id="KW-1133">Transmembrane helix</keyword>
<feature type="transmembrane region" description="Helical" evidence="2">
    <location>
        <begin position="90"/>
        <end position="107"/>
    </location>
</feature>
<proteinExistence type="predicted"/>
<evidence type="ECO:0000313" key="3">
    <source>
        <dbReference type="EMBL" id="KAK6538449.1"/>
    </source>
</evidence>
<sequence length="452" mass="49383">MSGPNEVTHSVSGAAYPPVGKVVLTLLIMITLTALSVCFTQRILLITSWRKLTAVRWYILAIYADSFIFVFAVGLITLGLGVNEDQAHCSAAIIMCITCYVTTKRLVRNAWLPRRKDKFFLFNAIGLLVPYGAVCILSLIYRFAYFKDGVCRIGMKTFALIPLVVFDVVVNVYLTILFLVPVLKISKFTKSKSQTKNRGLRKVALKTFFGSCATLTSSVANLTTLMLLNGEPGWVCLIICNCDILFSAIVLHCITNHDHQTTGDTLPSASERYGSDETVLGTHNIATARSSFAKPNIRRGSGAPSVAFVGPSALTAFDDVDLEPVMEKPGDSDDSVPATGPRPSSRRSSKAFTFGRGSRNDSVGEITDIQLGNAEKSGQIEVRPRRVSMAVHVRPISEYAEYDSDGMDPGEEAIAEHNEVSDGKDGEADTSSEEDPTDRHGKYEERVPHKLV</sequence>
<dbReference type="AlphaFoldDB" id="A0AAV9X8N9"/>
<accession>A0AAV9X8N9</accession>
<evidence type="ECO:0000313" key="4">
    <source>
        <dbReference type="Proteomes" id="UP001365542"/>
    </source>
</evidence>
<dbReference type="PANTHER" id="PTHR38848">
    <property type="entry name" value="G-PROTEIN COUPLED RECEPTORS FAMILY 3 PROFILE DOMAIN-CONTAINING PROTEIN"/>
    <property type="match status" value="1"/>
</dbReference>
<feature type="transmembrane region" description="Helical" evidence="2">
    <location>
        <begin position="22"/>
        <end position="45"/>
    </location>
</feature>
<dbReference type="PANTHER" id="PTHR38848:SF3">
    <property type="entry name" value="G-PROTEIN COUPLED RECEPTORS FAMILY 3 PROFILE DOMAIN-CONTAINING PROTEIN"/>
    <property type="match status" value="1"/>
</dbReference>
<feature type="transmembrane region" description="Helical" evidence="2">
    <location>
        <begin position="161"/>
        <end position="183"/>
    </location>
</feature>
<keyword evidence="2" id="KW-0472">Membrane</keyword>
<dbReference type="Proteomes" id="UP001365542">
    <property type="component" value="Unassembled WGS sequence"/>
</dbReference>
<feature type="region of interest" description="Disordered" evidence="1">
    <location>
        <begin position="324"/>
        <end position="367"/>
    </location>
</feature>
<evidence type="ECO:0000256" key="2">
    <source>
        <dbReference type="SAM" id="Phobius"/>
    </source>
</evidence>
<name>A0AAV9X8N9_9PEZI</name>
<feature type="region of interest" description="Disordered" evidence="1">
    <location>
        <begin position="397"/>
        <end position="452"/>
    </location>
</feature>
<keyword evidence="2" id="KW-0812">Transmembrane</keyword>
<protein>
    <recommendedName>
        <fullName evidence="5">Transmembrane protein</fullName>
    </recommendedName>
</protein>
<organism evidence="3 4">
    <name type="scientific">Orbilia ellipsospora</name>
    <dbReference type="NCBI Taxonomy" id="2528407"/>
    <lineage>
        <taxon>Eukaryota</taxon>
        <taxon>Fungi</taxon>
        <taxon>Dikarya</taxon>
        <taxon>Ascomycota</taxon>
        <taxon>Pezizomycotina</taxon>
        <taxon>Orbiliomycetes</taxon>
        <taxon>Orbiliales</taxon>
        <taxon>Orbiliaceae</taxon>
        <taxon>Orbilia</taxon>
    </lineage>
</organism>
<comment type="caution">
    <text evidence="3">The sequence shown here is derived from an EMBL/GenBank/DDBJ whole genome shotgun (WGS) entry which is preliminary data.</text>
</comment>
<gene>
    <name evidence="3" type="ORF">TWF694_010034</name>
</gene>